<dbReference type="GO" id="GO:0016780">
    <property type="term" value="F:phosphotransferase activity, for other substituted phosphate groups"/>
    <property type="evidence" value="ECO:0007669"/>
    <property type="project" value="TreeGrafter"/>
</dbReference>
<comment type="similarity">
    <text evidence="3">Belongs to the bacterial sugar transferase family.</text>
</comment>
<keyword evidence="8 10" id="KW-0472">Membrane</keyword>
<name>A0A3G9J8C6_9FIRM</name>
<dbReference type="PANTHER" id="PTHR30576:SF4">
    <property type="entry name" value="UNDECAPRENYL-PHOSPHATE GALACTOSE PHOSPHOTRANSFERASE"/>
    <property type="match status" value="1"/>
</dbReference>
<evidence type="ECO:0000256" key="2">
    <source>
        <dbReference type="ARBA" id="ARBA00004236"/>
    </source>
</evidence>
<evidence type="ECO:0000256" key="4">
    <source>
        <dbReference type="ARBA" id="ARBA00022475"/>
    </source>
</evidence>
<feature type="transmembrane region" description="Helical" evidence="10">
    <location>
        <begin position="64"/>
        <end position="83"/>
    </location>
</feature>
<dbReference type="RefSeq" id="WP_125120045.1">
    <property type="nucleotide sequence ID" value="NZ_AP019309.1"/>
</dbReference>
<evidence type="ECO:0000313" key="12">
    <source>
        <dbReference type="EMBL" id="BBH27300.1"/>
    </source>
</evidence>
<evidence type="ECO:0000259" key="11">
    <source>
        <dbReference type="Pfam" id="PF02397"/>
    </source>
</evidence>
<keyword evidence="9" id="KW-0175">Coiled coil</keyword>
<feature type="domain" description="Bacterial sugar transferase" evidence="11">
    <location>
        <begin position="262"/>
        <end position="454"/>
    </location>
</feature>
<feature type="transmembrane region" description="Helical" evidence="10">
    <location>
        <begin position="264"/>
        <end position="284"/>
    </location>
</feature>
<evidence type="ECO:0000256" key="6">
    <source>
        <dbReference type="ARBA" id="ARBA00022692"/>
    </source>
</evidence>
<evidence type="ECO:0000256" key="5">
    <source>
        <dbReference type="ARBA" id="ARBA00022679"/>
    </source>
</evidence>
<dbReference type="Gene3D" id="3.40.50.720">
    <property type="entry name" value="NAD(P)-binding Rossmann-like Domain"/>
    <property type="match status" value="1"/>
</dbReference>
<evidence type="ECO:0000256" key="7">
    <source>
        <dbReference type="ARBA" id="ARBA00022989"/>
    </source>
</evidence>
<feature type="coiled-coil region" evidence="9">
    <location>
        <begin position="320"/>
        <end position="347"/>
    </location>
</feature>
<evidence type="ECO:0000256" key="1">
    <source>
        <dbReference type="ARBA" id="ARBA00004141"/>
    </source>
</evidence>
<dbReference type="NCBIfam" id="TIGR03025">
    <property type="entry name" value="EPS_sugtrans"/>
    <property type="match status" value="1"/>
</dbReference>
<evidence type="ECO:0000313" key="13">
    <source>
        <dbReference type="Proteomes" id="UP000268059"/>
    </source>
</evidence>
<proteinExistence type="inferred from homology"/>
<dbReference type="EMBL" id="AP019309">
    <property type="protein sequence ID" value="BBH27300.1"/>
    <property type="molecule type" value="Genomic_DNA"/>
</dbReference>
<keyword evidence="5 12" id="KW-0808">Transferase</keyword>
<comment type="subcellular location">
    <subcellularLocation>
        <location evidence="2">Cell membrane</location>
    </subcellularLocation>
    <subcellularLocation>
        <location evidence="1">Membrane</location>
        <topology evidence="1">Multi-pass membrane protein</topology>
    </subcellularLocation>
</comment>
<evidence type="ECO:0000256" key="3">
    <source>
        <dbReference type="ARBA" id="ARBA00006464"/>
    </source>
</evidence>
<dbReference type="GO" id="GO:0005886">
    <property type="term" value="C:plasma membrane"/>
    <property type="evidence" value="ECO:0007669"/>
    <property type="project" value="UniProtKB-SubCell"/>
</dbReference>
<feature type="transmembrane region" description="Helical" evidence="10">
    <location>
        <begin position="89"/>
        <end position="109"/>
    </location>
</feature>
<feature type="transmembrane region" description="Helical" evidence="10">
    <location>
        <begin position="7"/>
        <end position="26"/>
    </location>
</feature>
<dbReference type="InParanoid" id="A0A3G9J8C6"/>
<organism evidence="12 13">
    <name type="scientific">Intestinibaculum porci</name>
    <dbReference type="NCBI Taxonomy" id="2487118"/>
    <lineage>
        <taxon>Bacteria</taxon>
        <taxon>Bacillati</taxon>
        <taxon>Bacillota</taxon>
        <taxon>Erysipelotrichia</taxon>
        <taxon>Erysipelotrichales</taxon>
        <taxon>Erysipelotrichaceae</taxon>
        <taxon>Intestinibaculum</taxon>
    </lineage>
</organism>
<protein>
    <submittedName>
        <fullName evidence="12">Undecaprenyl-phosphate galactose phosphotransferase WbaP</fullName>
    </submittedName>
</protein>
<dbReference type="Pfam" id="PF02397">
    <property type="entry name" value="Bac_transf"/>
    <property type="match status" value="1"/>
</dbReference>
<dbReference type="PANTHER" id="PTHR30576">
    <property type="entry name" value="COLANIC BIOSYNTHESIS UDP-GLUCOSE LIPID CARRIER TRANSFERASE"/>
    <property type="match status" value="1"/>
</dbReference>
<sequence>MRSKKILSLILVIIECLVFYLIYTAWHLNPPMFRQDLGLYIIYLFVMGHYSIKDSLIWDEIRKVFLATILYMITFAIIMPSTFEGVPRRYLIFLSTIMFFVDLFVSYFLRVVFRSVLSKKTLVVGTSETAYRYGCIVNDNKFAITEVVGFIDLNDPHYFQEQYEMSEELFYNRDAHHVFDYKNFDVVIKENDIDQIVIGEPELSGKDLNTILERSAKLVDSVKYMPEDYNLVNFSSEVQDFDGILLISTSKDTPSVFDRFWKRFFDILISLIGCLITAIMAIFVKISYIRHGDHDPIIFKQKRIGFRGKTITIYKFRTMIPHAEEKLEEMMKVNKDIREEYHKHKKLRYDPRVTPTGKSLRRSSIDEFPQFFNVLKGEMSLVGPRPYLPGEKAEMGDDYDVIIRSKPGITGMWQANGRSDLGFKERMKLDVYYYKNWNLWLDIIVIFKTFQATFTKKGAR</sequence>
<dbReference type="InterPro" id="IPR003362">
    <property type="entry name" value="Bact_transf"/>
</dbReference>
<keyword evidence="4" id="KW-1003">Cell membrane</keyword>
<evidence type="ECO:0000256" key="9">
    <source>
        <dbReference type="SAM" id="Coils"/>
    </source>
</evidence>
<reference evidence="12 13" key="1">
    <citation type="submission" date="2018-11" db="EMBL/GenBank/DDBJ databases">
        <title>Novel Erysipelotrichaceae bacterium isolated from small intestine of a swine.</title>
        <authorList>
            <person name="Kim J.S."/>
            <person name="Choe H."/>
            <person name="Lee Y.R."/>
            <person name="Kim K.M."/>
            <person name="Park D.S."/>
        </authorList>
    </citation>
    <scope>NUCLEOTIDE SEQUENCE [LARGE SCALE GENOMIC DNA]</scope>
    <source>
        <strain evidence="12 13">SG0102</strain>
    </source>
</reference>
<accession>A0A3G9J8C6</accession>
<gene>
    <name evidence="12" type="ORF">SG0102_22340</name>
</gene>
<dbReference type="InterPro" id="IPR017475">
    <property type="entry name" value="EPS_sugar_tfrase"/>
</dbReference>
<evidence type="ECO:0000256" key="8">
    <source>
        <dbReference type="ARBA" id="ARBA00023136"/>
    </source>
</evidence>
<feature type="transmembrane region" description="Helical" evidence="10">
    <location>
        <begin position="32"/>
        <end position="52"/>
    </location>
</feature>
<dbReference type="AlphaFoldDB" id="A0A3G9J8C6"/>
<evidence type="ECO:0000256" key="10">
    <source>
        <dbReference type="SAM" id="Phobius"/>
    </source>
</evidence>
<keyword evidence="13" id="KW-1185">Reference proteome</keyword>
<keyword evidence="6 10" id="KW-0812">Transmembrane</keyword>
<dbReference type="OrthoDB" id="9808602at2"/>
<keyword evidence="7 10" id="KW-1133">Transmembrane helix</keyword>
<dbReference type="KEGG" id="ebm:SG0102_22340"/>
<dbReference type="Proteomes" id="UP000268059">
    <property type="component" value="Chromosome"/>
</dbReference>